<organism evidence="3 4">
    <name type="scientific">Trypanosoma cruzi</name>
    <dbReference type="NCBI Taxonomy" id="5693"/>
    <lineage>
        <taxon>Eukaryota</taxon>
        <taxon>Discoba</taxon>
        <taxon>Euglenozoa</taxon>
        <taxon>Kinetoplastea</taxon>
        <taxon>Metakinetoplastina</taxon>
        <taxon>Trypanosomatida</taxon>
        <taxon>Trypanosomatidae</taxon>
        <taxon>Trypanosoma</taxon>
        <taxon>Schizotrypanum</taxon>
    </lineage>
</organism>
<dbReference type="SUPFAM" id="SSF53756">
    <property type="entry name" value="UDP-Glycosyltransferase/glycogen phosphorylase"/>
    <property type="match status" value="1"/>
</dbReference>
<dbReference type="CDD" id="cd03801">
    <property type="entry name" value="GT4_PimA-like"/>
    <property type="match status" value="1"/>
</dbReference>
<name>A0A7J6XXP7_TRYCR</name>
<protein>
    <recommendedName>
        <fullName evidence="5">Mannosyltransferase-like protein</fullName>
    </recommendedName>
</protein>
<dbReference type="Gene3D" id="3.40.50.2000">
    <property type="entry name" value="Glycogen Phosphorylase B"/>
    <property type="match status" value="1"/>
</dbReference>
<evidence type="ECO:0000313" key="3">
    <source>
        <dbReference type="EMBL" id="KAF5218936.1"/>
    </source>
</evidence>
<keyword evidence="2" id="KW-0472">Membrane</keyword>
<dbReference type="Pfam" id="PF13692">
    <property type="entry name" value="Glyco_trans_1_4"/>
    <property type="match status" value="1"/>
</dbReference>
<dbReference type="PANTHER" id="PTHR46656:SF3">
    <property type="entry name" value="PUTATIVE-RELATED"/>
    <property type="match status" value="1"/>
</dbReference>
<gene>
    <name evidence="3" type="ORF">ECC02_008105</name>
</gene>
<dbReference type="AlphaFoldDB" id="A0A7J6XXP7"/>
<evidence type="ECO:0000256" key="2">
    <source>
        <dbReference type="SAM" id="Phobius"/>
    </source>
</evidence>
<feature type="region of interest" description="Disordered" evidence="1">
    <location>
        <begin position="961"/>
        <end position="991"/>
    </location>
</feature>
<feature type="transmembrane region" description="Helical" evidence="2">
    <location>
        <begin position="125"/>
        <end position="146"/>
    </location>
</feature>
<feature type="compositionally biased region" description="Basic and acidic residues" evidence="1">
    <location>
        <begin position="966"/>
        <end position="991"/>
    </location>
</feature>
<dbReference type="Proteomes" id="UP000583944">
    <property type="component" value="Unassembled WGS sequence"/>
</dbReference>
<keyword evidence="2" id="KW-1133">Transmembrane helix</keyword>
<evidence type="ECO:0000256" key="1">
    <source>
        <dbReference type="SAM" id="MobiDB-lite"/>
    </source>
</evidence>
<proteinExistence type="predicted"/>
<dbReference type="EMBL" id="JABDHM010000082">
    <property type="protein sequence ID" value="KAF5218936.1"/>
    <property type="molecule type" value="Genomic_DNA"/>
</dbReference>
<evidence type="ECO:0000313" key="4">
    <source>
        <dbReference type="Proteomes" id="UP000583944"/>
    </source>
</evidence>
<feature type="transmembrane region" description="Helical" evidence="2">
    <location>
        <begin position="29"/>
        <end position="56"/>
    </location>
</feature>
<dbReference type="VEuPathDB" id="TriTrypDB:BCY84_16672"/>
<dbReference type="VEuPathDB" id="TriTrypDB:ECC02_008105"/>
<comment type="caution">
    <text evidence="3">The sequence shown here is derived from an EMBL/GenBank/DDBJ whole genome shotgun (WGS) entry which is preliminary data.</text>
</comment>
<keyword evidence="2" id="KW-0812">Transmembrane</keyword>
<sequence length="991" mass="112141">MRREATEPTRRERCDKTTEVMFNFVLDVWRLYGCLSFCLSLTFFFFFLLSFLCFVLHSSCREGQRHTLASCKKRVVGALRRAERGESRGGEVCVKNSYLCNSLRMRYSRSRSRGARGRARTRRKYRAVISLLVLLFCLYLFLRILPPRALATIRDDSGFLIPGGNTSSVTVVITELRVSASFSAANLAGSRLKQALSRRAWCTSSSPMSLVSLVMLFYAPPDNASWSGGIPVSIQPHGDSGSWNLWSVDLAKRGIREKYNVAPCVMEARVLFAASAGKVESDSYGMDLAAVRVALRAVRRTDYFVLLADFVRPKSDDFMEKLFLPSRRNGGKVSAVQCTLLEKKSTNTEGIDKGQAVVPDALHVVSDRGVFVGLAALKRLELLLPYLLRRYNGIFATDKRLLEPELVDAVSPFCTLFHRQAFDAVKGFDSLSFSENTTLSRAPDIAGWEYSIFLQREYKEWQVWSSAAFGIIDEGTSLPSSLLQLLRQPAFPAADNWGAEHFDTLQRLHNRRFATPYRKRGEEDTVDKPLSPLLFFARDYNCSCCGLMREVIGYLRPLTERYAVSFLRGLCRGFCSDAVGSELVSLELTDELRAENFFTSFSNSVKWQIAYKNRPKIVIMHLRAPSYKDVHASLPHKMDYFIGRSLSEFSLIPRDWVDGMHRYADEVWATGEFFRTVYRRSGVAAEKIHVVPESVNIHRYNPLNCRPPSFPLSLPTAYTNRPGLSPEDLRRRFRFLSVMKWEMRKGWDVLLKAYWKAFGPSSPLHNNVSLYLKVKWIQLYSGGAGNHNINELIGNWSEKNLPGFTSMEDMPHIVFLSGLGYVGEQSLLQLYCSVDAFVFPTRAEGWGLPATEAMAMGIPVIITNWGGTTTFMPPNATFGIRVDGLEEVPSGAGYRVFRANKWALPSVQDTAELMRYVVDHPEHARRVGKRGRRHMEEYFSEEIIADLFDMRLEAAVRKLRGNSQRGTKDTHADSHKRGEAQKKEREGGKGG</sequence>
<reference evidence="3 4" key="1">
    <citation type="journal article" date="2019" name="Genome Biol. Evol.">
        <title>Nanopore Sequencing Significantly Improves Genome Assembly of the Protozoan Parasite Trypanosoma cruzi.</title>
        <authorList>
            <person name="Diaz-Viraque F."/>
            <person name="Pita S."/>
            <person name="Greif G."/>
            <person name="de Souza R.C.M."/>
            <person name="Iraola G."/>
            <person name="Robello C."/>
        </authorList>
    </citation>
    <scope>NUCLEOTIDE SEQUENCE [LARGE SCALE GENOMIC DNA]</scope>
    <source>
        <strain evidence="3 4">Berenice</strain>
    </source>
</reference>
<dbReference type="PANTHER" id="PTHR46656">
    <property type="entry name" value="PUTATIVE-RELATED"/>
    <property type="match status" value="1"/>
</dbReference>
<evidence type="ECO:0008006" key="5">
    <source>
        <dbReference type="Google" id="ProtNLM"/>
    </source>
</evidence>
<accession>A0A7J6XXP7</accession>